<dbReference type="EMBL" id="FORM01000004">
    <property type="protein sequence ID" value="SFJ07380.1"/>
    <property type="molecule type" value="Genomic_DNA"/>
</dbReference>
<evidence type="ECO:0000313" key="2">
    <source>
        <dbReference type="EMBL" id="SFJ07380.1"/>
    </source>
</evidence>
<dbReference type="SUPFAM" id="SSF56601">
    <property type="entry name" value="beta-lactamase/transpeptidase-like"/>
    <property type="match status" value="1"/>
</dbReference>
<dbReference type="Gene3D" id="3.40.710.10">
    <property type="entry name" value="DD-peptidase/beta-lactamase superfamily"/>
    <property type="match status" value="1"/>
</dbReference>
<dbReference type="Proteomes" id="UP000199559">
    <property type="component" value="Unassembled WGS sequence"/>
</dbReference>
<sequence>MKPRTLLITVFVLSIIGCSSENESVSIETPSIDTIYFPPINSNNWDTVSSNELNWNSDSLDELTIFLNETNTKSFIILHKGKIAYEQYFNDHTANSPWYWASAGKTLTATVTGIAQDQGLLDINQRVSDFLGLGWTSTTQEQENLITNKNLLSMDSGLDDTLGDAITTTNLQYLADAGTRWAYHNVYLKLQDVVAQASNQTWNTYFNENLKDPIGMTGTWITNEDLNIYWSTSRSMARFGLLIYANGHWNDTAILSESFLNEATNTSQNINPAYGYLWWLNGKDSFNLPQTQVAFSGTLIPNAPSDMYCALGKNDQKIYIAPSKDLVIIRMGNAANDANFALSNYDNLLWEQINNVID</sequence>
<dbReference type="InterPro" id="IPR050789">
    <property type="entry name" value="Diverse_Enzym_Activities"/>
</dbReference>
<feature type="domain" description="Beta-lactamase-related" evidence="1">
    <location>
        <begin position="74"/>
        <end position="340"/>
    </location>
</feature>
<dbReference type="RefSeq" id="WP_090839178.1">
    <property type="nucleotide sequence ID" value="NZ_FORM01000004.1"/>
</dbReference>
<proteinExistence type="predicted"/>
<evidence type="ECO:0000313" key="3">
    <source>
        <dbReference type="Proteomes" id="UP000199559"/>
    </source>
</evidence>
<dbReference type="PANTHER" id="PTHR43283">
    <property type="entry name" value="BETA-LACTAMASE-RELATED"/>
    <property type="match status" value="1"/>
</dbReference>
<keyword evidence="3" id="KW-1185">Reference proteome</keyword>
<dbReference type="PANTHER" id="PTHR43283:SF7">
    <property type="entry name" value="BETA-LACTAMASE-RELATED DOMAIN-CONTAINING PROTEIN"/>
    <property type="match status" value="1"/>
</dbReference>
<reference evidence="3" key="1">
    <citation type="submission" date="2016-10" db="EMBL/GenBank/DDBJ databases">
        <authorList>
            <person name="Varghese N."/>
            <person name="Submissions S."/>
        </authorList>
    </citation>
    <scope>NUCLEOTIDE SEQUENCE [LARGE SCALE GENOMIC DNA]</scope>
    <source>
        <strain evidence="3">DSM 28881</strain>
    </source>
</reference>
<dbReference type="InterPro" id="IPR012338">
    <property type="entry name" value="Beta-lactam/transpept-like"/>
</dbReference>
<protein>
    <submittedName>
        <fullName evidence="2">CubicO group peptidase, beta-lactamase class C family</fullName>
    </submittedName>
</protein>
<organism evidence="2 3">
    <name type="scientific">Olleya namhaensis</name>
    <dbReference type="NCBI Taxonomy" id="1144750"/>
    <lineage>
        <taxon>Bacteria</taxon>
        <taxon>Pseudomonadati</taxon>
        <taxon>Bacteroidota</taxon>
        <taxon>Flavobacteriia</taxon>
        <taxon>Flavobacteriales</taxon>
        <taxon>Flavobacteriaceae</taxon>
    </lineage>
</organism>
<dbReference type="PROSITE" id="PS51257">
    <property type="entry name" value="PROKAR_LIPOPROTEIN"/>
    <property type="match status" value="1"/>
</dbReference>
<name>A0A1I3NEM5_9FLAO</name>
<dbReference type="Pfam" id="PF00144">
    <property type="entry name" value="Beta-lactamase"/>
    <property type="match status" value="1"/>
</dbReference>
<gene>
    <name evidence="2" type="ORF">SAMN05443431_104112</name>
</gene>
<accession>A0A1I3NEM5</accession>
<dbReference type="InterPro" id="IPR001466">
    <property type="entry name" value="Beta-lactam-related"/>
</dbReference>
<dbReference type="AlphaFoldDB" id="A0A1I3NEM5"/>
<dbReference type="STRING" id="1144750.SAMN05443431_104112"/>
<evidence type="ECO:0000259" key="1">
    <source>
        <dbReference type="Pfam" id="PF00144"/>
    </source>
</evidence>